<evidence type="ECO:0000256" key="4">
    <source>
        <dbReference type="ARBA" id="ARBA00023204"/>
    </source>
</evidence>
<dbReference type="KEGG" id="dgr:6558432"/>
<evidence type="ECO:0000313" key="7">
    <source>
        <dbReference type="EMBL" id="EDV97516.1"/>
    </source>
</evidence>
<keyword evidence="3" id="KW-0227">DNA damage</keyword>
<evidence type="ECO:0000313" key="8">
    <source>
        <dbReference type="Proteomes" id="UP000001070"/>
    </source>
</evidence>
<evidence type="ECO:0000256" key="3">
    <source>
        <dbReference type="ARBA" id="ARBA00022763"/>
    </source>
</evidence>
<name>B4IXQ4_DROGR</name>
<accession>B4IXQ4</accession>
<evidence type="ECO:0000256" key="2">
    <source>
        <dbReference type="ARBA" id="ARBA00019825"/>
    </source>
</evidence>
<organism evidence="8">
    <name type="scientific">Drosophila grimshawi</name>
    <name type="common">Hawaiian fruit fly</name>
    <name type="synonym">Idiomyia grimshawi</name>
    <dbReference type="NCBI Taxonomy" id="7222"/>
    <lineage>
        <taxon>Eukaryota</taxon>
        <taxon>Metazoa</taxon>
        <taxon>Ecdysozoa</taxon>
        <taxon>Arthropoda</taxon>
        <taxon>Hexapoda</taxon>
        <taxon>Insecta</taxon>
        <taxon>Pterygota</taxon>
        <taxon>Neoptera</taxon>
        <taxon>Endopterygota</taxon>
        <taxon>Diptera</taxon>
        <taxon>Brachycera</taxon>
        <taxon>Muscomorpha</taxon>
        <taxon>Ephydroidea</taxon>
        <taxon>Drosophilidae</taxon>
        <taxon>Drosophila</taxon>
        <taxon>Hawaiian Drosophila</taxon>
    </lineage>
</organism>
<dbReference type="InParanoid" id="B4IXQ4"/>
<dbReference type="GO" id="GO:0032798">
    <property type="term" value="C:Swi5-Sfr1 complex"/>
    <property type="evidence" value="ECO:0007669"/>
    <property type="project" value="TreeGrafter"/>
</dbReference>
<dbReference type="HOGENOM" id="CLU_180290_0_0_1"/>
<dbReference type="OrthoDB" id="5839at2759"/>
<dbReference type="GO" id="GO:0034974">
    <property type="term" value="C:Swi5-Swi2 complex"/>
    <property type="evidence" value="ECO:0007669"/>
    <property type="project" value="TreeGrafter"/>
</dbReference>
<keyword evidence="8" id="KW-1185">Reference proteome</keyword>
<evidence type="ECO:0000256" key="5">
    <source>
        <dbReference type="ARBA" id="ARBA00025380"/>
    </source>
</evidence>
<evidence type="ECO:0000256" key="6">
    <source>
        <dbReference type="ARBA" id="ARBA00030081"/>
    </source>
</evidence>
<dbReference type="Proteomes" id="UP000001070">
    <property type="component" value="Unassembled WGS sequence"/>
</dbReference>
<dbReference type="InterPro" id="IPR010760">
    <property type="entry name" value="DNA-repair_Swi5"/>
</dbReference>
<reference evidence="7 8" key="1">
    <citation type="journal article" date="2007" name="Nature">
        <title>Evolution of genes and genomes on the Drosophila phylogeny.</title>
        <authorList>
            <consortium name="Drosophila 12 Genomes Consortium"/>
            <person name="Clark A.G."/>
            <person name="Eisen M.B."/>
            <person name="Smith D.R."/>
            <person name="Bergman C.M."/>
            <person name="Oliver B."/>
            <person name="Markow T.A."/>
            <person name="Kaufman T.C."/>
            <person name="Kellis M."/>
            <person name="Gelbart W."/>
            <person name="Iyer V.N."/>
            <person name="Pollard D.A."/>
            <person name="Sackton T.B."/>
            <person name="Larracuente A.M."/>
            <person name="Singh N.D."/>
            <person name="Abad J.P."/>
            <person name="Abt D.N."/>
            <person name="Adryan B."/>
            <person name="Aguade M."/>
            <person name="Akashi H."/>
            <person name="Anderson W.W."/>
            <person name="Aquadro C.F."/>
            <person name="Ardell D.H."/>
            <person name="Arguello R."/>
            <person name="Artieri C.G."/>
            <person name="Barbash D.A."/>
            <person name="Barker D."/>
            <person name="Barsanti P."/>
            <person name="Batterham P."/>
            <person name="Batzoglou S."/>
            <person name="Begun D."/>
            <person name="Bhutkar A."/>
            <person name="Blanco E."/>
            <person name="Bosak S.A."/>
            <person name="Bradley R.K."/>
            <person name="Brand A.D."/>
            <person name="Brent M.R."/>
            <person name="Brooks A.N."/>
            <person name="Brown R.H."/>
            <person name="Butlin R.K."/>
            <person name="Caggese C."/>
            <person name="Calvi B.R."/>
            <person name="Bernardo de Carvalho A."/>
            <person name="Caspi A."/>
            <person name="Castrezana S."/>
            <person name="Celniker S.E."/>
            <person name="Chang J.L."/>
            <person name="Chapple C."/>
            <person name="Chatterji S."/>
            <person name="Chinwalla A."/>
            <person name="Civetta A."/>
            <person name="Clifton S.W."/>
            <person name="Comeron J.M."/>
            <person name="Costello J.C."/>
            <person name="Coyne J.A."/>
            <person name="Daub J."/>
            <person name="David R.G."/>
            <person name="Delcher A.L."/>
            <person name="Delehaunty K."/>
            <person name="Do C.B."/>
            <person name="Ebling H."/>
            <person name="Edwards K."/>
            <person name="Eickbush T."/>
            <person name="Evans J.D."/>
            <person name="Filipski A."/>
            <person name="Findeiss S."/>
            <person name="Freyhult E."/>
            <person name="Fulton L."/>
            <person name="Fulton R."/>
            <person name="Garcia A.C."/>
            <person name="Gardiner A."/>
            <person name="Garfield D.A."/>
            <person name="Garvin B.E."/>
            <person name="Gibson G."/>
            <person name="Gilbert D."/>
            <person name="Gnerre S."/>
            <person name="Godfrey J."/>
            <person name="Good R."/>
            <person name="Gotea V."/>
            <person name="Gravely B."/>
            <person name="Greenberg A.J."/>
            <person name="Griffiths-Jones S."/>
            <person name="Gross S."/>
            <person name="Guigo R."/>
            <person name="Gustafson E.A."/>
            <person name="Haerty W."/>
            <person name="Hahn M.W."/>
            <person name="Halligan D.L."/>
            <person name="Halpern A.L."/>
            <person name="Halter G.M."/>
            <person name="Han M.V."/>
            <person name="Heger A."/>
            <person name="Hillier L."/>
            <person name="Hinrichs A.S."/>
            <person name="Holmes I."/>
            <person name="Hoskins R.A."/>
            <person name="Hubisz M.J."/>
            <person name="Hultmark D."/>
            <person name="Huntley M.A."/>
            <person name="Jaffe D.B."/>
            <person name="Jagadeeshan S."/>
            <person name="Jeck W.R."/>
            <person name="Johnson J."/>
            <person name="Jones C.D."/>
            <person name="Jordan W.C."/>
            <person name="Karpen G.H."/>
            <person name="Kataoka E."/>
            <person name="Keightley P.D."/>
            <person name="Kheradpour P."/>
            <person name="Kirkness E.F."/>
            <person name="Koerich L.B."/>
            <person name="Kristiansen K."/>
            <person name="Kudrna D."/>
            <person name="Kulathinal R.J."/>
            <person name="Kumar S."/>
            <person name="Kwok R."/>
            <person name="Lander E."/>
            <person name="Langley C.H."/>
            <person name="Lapoint R."/>
            <person name="Lazzaro B.P."/>
            <person name="Lee S.J."/>
            <person name="Levesque L."/>
            <person name="Li R."/>
            <person name="Lin C.F."/>
            <person name="Lin M.F."/>
            <person name="Lindblad-Toh K."/>
            <person name="Llopart A."/>
            <person name="Long M."/>
            <person name="Low L."/>
            <person name="Lozovsky E."/>
            <person name="Lu J."/>
            <person name="Luo M."/>
            <person name="Machado C.A."/>
            <person name="Makalowski W."/>
            <person name="Marzo M."/>
            <person name="Matsuda M."/>
            <person name="Matzkin L."/>
            <person name="McAllister B."/>
            <person name="McBride C.S."/>
            <person name="McKernan B."/>
            <person name="McKernan K."/>
            <person name="Mendez-Lago M."/>
            <person name="Minx P."/>
            <person name="Mollenhauer M.U."/>
            <person name="Montooth K."/>
            <person name="Mount S.M."/>
            <person name="Mu X."/>
            <person name="Myers E."/>
            <person name="Negre B."/>
            <person name="Newfeld S."/>
            <person name="Nielsen R."/>
            <person name="Noor M.A."/>
            <person name="O'Grady P."/>
            <person name="Pachter L."/>
            <person name="Papaceit M."/>
            <person name="Parisi M.J."/>
            <person name="Parisi M."/>
            <person name="Parts L."/>
            <person name="Pedersen J.S."/>
            <person name="Pesole G."/>
            <person name="Phillippy A.M."/>
            <person name="Ponting C.P."/>
            <person name="Pop M."/>
            <person name="Porcelli D."/>
            <person name="Powell J.R."/>
            <person name="Prohaska S."/>
            <person name="Pruitt K."/>
            <person name="Puig M."/>
            <person name="Quesneville H."/>
            <person name="Ram K.R."/>
            <person name="Rand D."/>
            <person name="Rasmussen M.D."/>
            <person name="Reed L.K."/>
            <person name="Reenan R."/>
            <person name="Reily A."/>
            <person name="Remington K.A."/>
            <person name="Rieger T.T."/>
            <person name="Ritchie M.G."/>
            <person name="Robin C."/>
            <person name="Rogers Y.H."/>
            <person name="Rohde C."/>
            <person name="Rozas J."/>
            <person name="Rubenfield M.J."/>
            <person name="Ruiz A."/>
            <person name="Russo S."/>
            <person name="Salzberg S.L."/>
            <person name="Sanchez-Gracia A."/>
            <person name="Saranga D.J."/>
            <person name="Sato H."/>
            <person name="Schaeffer S.W."/>
            <person name="Schatz M.C."/>
            <person name="Schlenke T."/>
            <person name="Schwartz R."/>
            <person name="Segarra C."/>
            <person name="Singh R.S."/>
            <person name="Sirot L."/>
            <person name="Sirota M."/>
            <person name="Sisneros N.B."/>
            <person name="Smith C.D."/>
            <person name="Smith T.F."/>
            <person name="Spieth J."/>
            <person name="Stage D.E."/>
            <person name="Stark A."/>
            <person name="Stephan W."/>
            <person name="Strausberg R.L."/>
            <person name="Strempel S."/>
            <person name="Sturgill D."/>
            <person name="Sutton G."/>
            <person name="Sutton G.G."/>
            <person name="Tao W."/>
            <person name="Teichmann S."/>
            <person name="Tobari Y.N."/>
            <person name="Tomimura Y."/>
            <person name="Tsolas J.M."/>
            <person name="Valente V.L."/>
            <person name="Venter E."/>
            <person name="Venter J.C."/>
            <person name="Vicario S."/>
            <person name="Vieira F.G."/>
            <person name="Vilella A.J."/>
            <person name="Villasante A."/>
            <person name="Walenz B."/>
            <person name="Wang J."/>
            <person name="Wasserman M."/>
            <person name="Watts T."/>
            <person name="Wilson D."/>
            <person name="Wilson R.K."/>
            <person name="Wing R.A."/>
            <person name="Wolfner M.F."/>
            <person name="Wong A."/>
            <person name="Wong G.K."/>
            <person name="Wu C.I."/>
            <person name="Wu G."/>
            <person name="Yamamoto D."/>
            <person name="Yang H.P."/>
            <person name="Yang S.P."/>
            <person name="Yorke J.A."/>
            <person name="Yoshida K."/>
            <person name="Zdobnov E."/>
            <person name="Zhang P."/>
            <person name="Zhang Y."/>
            <person name="Zimin A.V."/>
            <person name="Baldwin J."/>
            <person name="Abdouelleil A."/>
            <person name="Abdulkadir J."/>
            <person name="Abebe A."/>
            <person name="Abera B."/>
            <person name="Abreu J."/>
            <person name="Acer S.C."/>
            <person name="Aftuck L."/>
            <person name="Alexander A."/>
            <person name="An P."/>
            <person name="Anderson E."/>
            <person name="Anderson S."/>
            <person name="Arachi H."/>
            <person name="Azer M."/>
            <person name="Bachantsang P."/>
            <person name="Barry A."/>
            <person name="Bayul T."/>
            <person name="Berlin A."/>
            <person name="Bessette D."/>
            <person name="Bloom T."/>
            <person name="Blye J."/>
            <person name="Boguslavskiy L."/>
            <person name="Bonnet C."/>
            <person name="Boukhgalter B."/>
            <person name="Bourzgui I."/>
            <person name="Brown A."/>
            <person name="Cahill P."/>
            <person name="Channer S."/>
            <person name="Cheshatsang Y."/>
            <person name="Chuda L."/>
            <person name="Citroen M."/>
            <person name="Collymore A."/>
            <person name="Cooke P."/>
            <person name="Costello M."/>
            <person name="D'Aco K."/>
            <person name="Daza R."/>
            <person name="De Haan G."/>
            <person name="DeGray S."/>
            <person name="DeMaso C."/>
            <person name="Dhargay N."/>
            <person name="Dooley K."/>
            <person name="Dooley E."/>
            <person name="Doricent M."/>
            <person name="Dorje P."/>
            <person name="Dorjee K."/>
            <person name="Dupes A."/>
            <person name="Elong R."/>
            <person name="Falk J."/>
            <person name="Farina A."/>
            <person name="Faro S."/>
            <person name="Ferguson D."/>
            <person name="Fisher S."/>
            <person name="Foley C.D."/>
            <person name="Franke A."/>
            <person name="Friedrich D."/>
            <person name="Gadbois L."/>
            <person name="Gearin G."/>
            <person name="Gearin C.R."/>
            <person name="Giannoukos G."/>
            <person name="Goode T."/>
            <person name="Graham J."/>
            <person name="Grandbois E."/>
            <person name="Grewal S."/>
            <person name="Gyaltsen K."/>
            <person name="Hafez N."/>
            <person name="Hagos B."/>
            <person name="Hall J."/>
            <person name="Henson C."/>
            <person name="Hollinger A."/>
            <person name="Honan T."/>
            <person name="Huard M.D."/>
            <person name="Hughes L."/>
            <person name="Hurhula B."/>
            <person name="Husby M.E."/>
            <person name="Kamat A."/>
            <person name="Kanga B."/>
            <person name="Kashin S."/>
            <person name="Khazanovich D."/>
            <person name="Kisner P."/>
            <person name="Lance K."/>
            <person name="Lara M."/>
            <person name="Lee W."/>
            <person name="Lennon N."/>
            <person name="Letendre F."/>
            <person name="LeVine R."/>
            <person name="Lipovsky A."/>
            <person name="Liu X."/>
            <person name="Liu J."/>
            <person name="Liu S."/>
            <person name="Lokyitsang T."/>
            <person name="Lokyitsang Y."/>
            <person name="Lubonja R."/>
            <person name="Lui A."/>
            <person name="MacDonald P."/>
            <person name="Magnisalis V."/>
            <person name="Maru K."/>
            <person name="Matthews C."/>
            <person name="McCusker W."/>
            <person name="McDonough S."/>
            <person name="Mehta T."/>
            <person name="Meldrim J."/>
            <person name="Meneus L."/>
            <person name="Mihai O."/>
            <person name="Mihalev A."/>
            <person name="Mihova T."/>
            <person name="Mittelman R."/>
            <person name="Mlenga V."/>
            <person name="Montmayeur A."/>
            <person name="Mulrain L."/>
            <person name="Navidi A."/>
            <person name="Naylor J."/>
            <person name="Negash T."/>
            <person name="Nguyen T."/>
            <person name="Nguyen N."/>
            <person name="Nicol R."/>
            <person name="Norbu C."/>
            <person name="Norbu N."/>
            <person name="Novod N."/>
            <person name="O'Neill B."/>
            <person name="Osman S."/>
            <person name="Markiewicz E."/>
            <person name="Oyono O.L."/>
            <person name="Patti C."/>
            <person name="Phunkhang P."/>
            <person name="Pierre F."/>
            <person name="Priest M."/>
            <person name="Raghuraman S."/>
            <person name="Rege F."/>
            <person name="Reyes R."/>
            <person name="Rise C."/>
            <person name="Rogov P."/>
            <person name="Ross K."/>
            <person name="Ryan E."/>
            <person name="Settipalli S."/>
            <person name="Shea T."/>
            <person name="Sherpa N."/>
            <person name="Shi L."/>
            <person name="Shih D."/>
            <person name="Sparrow T."/>
            <person name="Spaulding J."/>
            <person name="Stalker J."/>
            <person name="Stange-Thomann N."/>
            <person name="Stavropoulos S."/>
            <person name="Stone C."/>
            <person name="Strader C."/>
            <person name="Tesfaye S."/>
            <person name="Thomson T."/>
            <person name="Thoulutsang Y."/>
            <person name="Thoulutsang D."/>
            <person name="Topham K."/>
            <person name="Topping I."/>
            <person name="Tsamla T."/>
            <person name="Vassiliev H."/>
            <person name="Vo A."/>
            <person name="Wangchuk T."/>
            <person name="Wangdi T."/>
            <person name="Weiand M."/>
            <person name="Wilkinson J."/>
            <person name="Wilson A."/>
            <person name="Yadav S."/>
            <person name="Young G."/>
            <person name="Yu Q."/>
            <person name="Zembek L."/>
            <person name="Zhong D."/>
            <person name="Zimmer A."/>
            <person name="Zwirko Z."/>
            <person name="Jaffe D.B."/>
            <person name="Alvarez P."/>
            <person name="Brockman W."/>
            <person name="Butler J."/>
            <person name="Chin C."/>
            <person name="Gnerre S."/>
            <person name="Grabherr M."/>
            <person name="Kleber M."/>
            <person name="Mauceli E."/>
            <person name="MacCallum I."/>
        </authorList>
    </citation>
    <scope>NUCLEOTIDE SEQUENCE [LARGE SCALE GENOMIC DNA]</scope>
    <source>
        <strain evidence="8">Tucson 15287-2541.00</strain>
    </source>
</reference>
<dbReference type="GO" id="GO:0010772">
    <property type="term" value="P:meiotic DNA recombinase assembly involved in reciprocal meiotic recombination"/>
    <property type="evidence" value="ECO:0007669"/>
    <property type="project" value="TreeGrafter"/>
</dbReference>
<dbReference type="PANTHER" id="PTHR28529">
    <property type="entry name" value="DNA REPAIR PROTEIN SWI5 HOMOLOG"/>
    <property type="match status" value="1"/>
</dbReference>
<dbReference type="AlphaFoldDB" id="B4IXQ4"/>
<dbReference type="eggNOG" id="ENOG502T82W">
    <property type="taxonomic scope" value="Eukaryota"/>
</dbReference>
<comment type="similarity">
    <text evidence="1">Belongs to the SWI5/SAE3 family.</text>
</comment>
<dbReference type="OMA" id="HMQLLHE"/>
<keyword evidence="4" id="KW-0234">DNA repair</keyword>
<dbReference type="PANTHER" id="PTHR28529:SF2">
    <property type="entry name" value="DNA REPAIR PROTEIN SWI5 HOMOLOG"/>
    <property type="match status" value="1"/>
</dbReference>
<proteinExistence type="inferred from homology"/>
<comment type="function">
    <text evidence="5">Component of the swi5-sfr1 complex, a complex required for double-strand break repair via homologous recombination.</text>
</comment>
<dbReference type="Gene3D" id="1.20.5.170">
    <property type="match status" value="1"/>
</dbReference>
<sequence length="69" mass="7945">MNNSKYQQNTTQEIINEADLQKQKQKHLQLLHKYNNLKDATQTVLGALAQAKGLTVKDIHKMYNLPSHD</sequence>
<dbReference type="EMBL" id="CH916366">
    <property type="protein sequence ID" value="EDV97516.1"/>
    <property type="molecule type" value="Genomic_DNA"/>
</dbReference>
<dbReference type="Pfam" id="PF07061">
    <property type="entry name" value="Swi5"/>
    <property type="match status" value="1"/>
</dbReference>
<evidence type="ECO:0000256" key="1">
    <source>
        <dbReference type="ARBA" id="ARBA00008060"/>
    </source>
</evidence>
<dbReference type="STRING" id="7222.B4IXQ4"/>
<dbReference type="GO" id="GO:0000709">
    <property type="term" value="P:meiotic joint molecule formation"/>
    <property type="evidence" value="ECO:0007669"/>
    <property type="project" value="TreeGrafter"/>
</dbReference>
<protein>
    <recommendedName>
        <fullName evidence="2">DNA repair protein SWI5 homolog</fullName>
    </recommendedName>
    <alternativeName>
        <fullName evidence="6">Protein SAE3 homolog</fullName>
    </alternativeName>
</protein>
<gene>
    <name evidence="7" type="primary">Dgri\GH16914</name>
    <name evidence="7" type="ORF">Dgri_GH16914</name>
</gene>